<dbReference type="InterPro" id="IPR009075">
    <property type="entry name" value="AcylCo_DH/oxidase_C"/>
</dbReference>
<dbReference type="PANTHER" id="PTHR42707:SF2">
    <property type="entry name" value="ACD11 DEHYDROGENASE"/>
    <property type="match status" value="1"/>
</dbReference>
<dbReference type="Gene3D" id="1.20.140.10">
    <property type="entry name" value="Butyryl-CoA Dehydrogenase, subunit A, domain 3"/>
    <property type="match status" value="1"/>
</dbReference>
<dbReference type="GO" id="GO:0003995">
    <property type="term" value="F:acyl-CoA dehydrogenase activity"/>
    <property type="evidence" value="ECO:0007669"/>
    <property type="project" value="TreeGrafter"/>
</dbReference>
<evidence type="ECO:0000259" key="3">
    <source>
        <dbReference type="Pfam" id="PF00441"/>
    </source>
</evidence>
<dbReference type="InterPro" id="IPR052904">
    <property type="entry name" value="Acyl-CoA_dehydrogenase-like"/>
</dbReference>
<dbReference type="SUPFAM" id="SSF47203">
    <property type="entry name" value="Acyl-CoA dehydrogenase C-terminal domain-like"/>
    <property type="match status" value="1"/>
</dbReference>
<name>A0A8S1GZ60_9PELO</name>
<dbReference type="OrthoDB" id="5811916at2759"/>
<evidence type="ECO:0000313" key="5">
    <source>
        <dbReference type="EMBL" id="CAD6187698.1"/>
    </source>
</evidence>
<dbReference type="Proteomes" id="UP000835052">
    <property type="component" value="Unassembled WGS sequence"/>
</dbReference>
<evidence type="ECO:0000313" key="6">
    <source>
        <dbReference type="Proteomes" id="UP000835052"/>
    </source>
</evidence>
<dbReference type="EMBL" id="CAJGYM010000007">
    <property type="protein sequence ID" value="CAD6187698.1"/>
    <property type="molecule type" value="Genomic_DNA"/>
</dbReference>
<comment type="caution">
    <text evidence="5">The sequence shown here is derived from an EMBL/GenBank/DDBJ whole genome shotgun (WGS) entry which is preliminary data.</text>
</comment>
<sequence>MLQEAGKSSATEAVLLRLITPVLKLYAGKQCVPLISEGIECFGGQGYMEDTGLPTLLRDAQVTPIWEGTTNVLSLDVLRVFSGKENVLQAFQKRVSELTSNVKNGEDKLSKAKEAVEKALKALQMHLVKGGDSALSNSIRIDAVARHISFAISRIYCGALLIDHASDKSTAQTADVDVAYRWCCEQPLIDLQSEWFSTERVESDRGIVFDSYAAEPQQRGSKL</sequence>
<dbReference type="PANTHER" id="PTHR42707">
    <property type="entry name" value="ACYL-COA DEHYDROGENASE"/>
    <property type="match status" value="1"/>
</dbReference>
<dbReference type="AlphaFoldDB" id="A0A8S1GZ60"/>
<proteinExistence type="predicted"/>
<dbReference type="InterPro" id="IPR053998">
    <property type="entry name" value="ACDH-11_C"/>
</dbReference>
<accession>A0A8S1GZ60</accession>
<evidence type="ECO:0000256" key="2">
    <source>
        <dbReference type="SAM" id="Coils"/>
    </source>
</evidence>
<evidence type="ECO:0000259" key="4">
    <source>
        <dbReference type="Pfam" id="PF22217"/>
    </source>
</evidence>
<dbReference type="Pfam" id="PF00441">
    <property type="entry name" value="Acyl-CoA_dh_1"/>
    <property type="match status" value="1"/>
</dbReference>
<evidence type="ECO:0000256" key="1">
    <source>
        <dbReference type="ARBA" id="ARBA00022630"/>
    </source>
</evidence>
<feature type="domain" description="Acyl-CoA dehydrogenase 11-like C-terminal" evidence="4">
    <location>
        <begin position="86"/>
        <end position="209"/>
    </location>
</feature>
<keyword evidence="2" id="KW-0175">Coiled coil</keyword>
<protein>
    <recommendedName>
        <fullName evidence="7">Acyl-CoA dehydrogenase/oxidase C-terminal domain-containing protein</fullName>
    </recommendedName>
</protein>
<gene>
    <name evidence="5" type="ORF">CAUJ_LOCUS3617</name>
</gene>
<keyword evidence="1" id="KW-0285">Flavoprotein</keyword>
<dbReference type="Pfam" id="PF22217">
    <property type="entry name" value="ACDH-11_C"/>
    <property type="match status" value="1"/>
</dbReference>
<organism evidence="5 6">
    <name type="scientific">Caenorhabditis auriculariae</name>
    <dbReference type="NCBI Taxonomy" id="2777116"/>
    <lineage>
        <taxon>Eukaryota</taxon>
        <taxon>Metazoa</taxon>
        <taxon>Ecdysozoa</taxon>
        <taxon>Nematoda</taxon>
        <taxon>Chromadorea</taxon>
        <taxon>Rhabditida</taxon>
        <taxon>Rhabditina</taxon>
        <taxon>Rhabditomorpha</taxon>
        <taxon>Rhabditoidea</taxon>
        <taxon>Rhabditidae</taxon>
        <taxon>Peloderinae</taxon>
        <taxon>Caenorhabditis</taxon>
    </lineage>
</organism>
<evidence type="ECO:0008006" key="7">
    <source>
        <dbReference type="Google" id="ProtNLM"/>
    </source>
</evidence>
<dbReference type="InterPro" id="IPR036250">
    <property type="entry name" value="AcylCo_DH-like_C"/>
</dbReference>
<feature type="coiled-coil region" evidence="2">
    <location>
        <begin position="88"/>
        <end position="122"/>
    </location>
</feature>
<keyword evidence="6" id="KW-1185">Reference proteome</keyword>
<feature type="domain" description="Acyl-CoA dehydrogenase/oxidase C-terminal" evidence="3">
    <location>
        <begin position="17"/>
        <end position="79"/>
    </location>
</feature>
<reference evidence="5" key="1">
    <citation type="submission" date="2020-10" db="EMBL/GenBank/DDBJ databases">
        <authorList>
            <person name="Kikuchi T."/>
        </authorList>
    </citation>
    <scope>NUCLEOTIDE SEQUENCE</scope>
    <source>
        <strain evidence="5">NKZ352</strain>
    </source>
</reference>